<sequence length="92" mass="9239">MTGFKSAALTAMPAGVDTTPVQPPGMGNLTLLIGWVAWGVCIAAVLGFLGGLVYLIFCALRGDEIQGVKPCIVCLVVAVVAGSAGTFISALS</sequence>
<comment type="caution">
    <text evidence="2">The sequence shown here is derived from an EMBL/GenBank/DDBJ whole genome shotgun (WGS) entry which is preliminary data.</text>
</comment>
<keyword evidence="1" id="KW-0812">Transmembrane</keyword>
<evidence type="ECO:0000313" key="3">
    <source>
        <dbReference type="Proteomes" id="UP000318297"/>
    </source>
</evidence>
<dbReference type="RefSeq" id="WP_145230599.1">
    <property type="nucleotide sequence ID" value="NZ_VIVQ01000005.1"/>
</dbReference>
<evidence type="ECO:0000256" key="1">
    <source>
        <dbReference type="SAM" id="Phobius"/>
    </source>
</evidence>
<keyword evidence="3" id="KW-1185">Reference proteome</keyword>
<dbReference type="AlphaFoldDB" id="A0A561DVI2"/>
<dbReference type="EMBL" id="VIVQ01000005">
    <property type="protein sequence ID" value="TWE07369.1"/>
    <property type="molecule type" value="Genomic_DNA"/>
</dbReference>
<keyword evidence="1" id="KW-0472">Membrane</keyword>
<proteinExistence type="predicted"/>
<feature type="transmembrane region" description="Helical" evidence="1">
    <location>
        <begin position="72"/>
        <end position="91"/>
    </location>
</feature>
<feature type="transmembrane region" description="Helical" evidence="1">
    <location>
        <begin position="35"/>
        <end position="60"/>
    </location>
</feature>
<keyword evidence="1" id="KW-1133">Transmembrane helix</keyword>
<gene>
    <name evidence="2" type="ORF">BKA23_3382</name>
</gene>
<name>A0A561DVI2_9MICO</name>
<organism evidence="2 3">
    <name type="scientific">Rudaeicoccus suwonensis</name>
    <dbReference type="NCBI Taxonomy" id="657409"/>
    <lineage>
        <taxon>Bacteria</taxon>
        <taxon>Bacillati</taxon>
        <taxon>Actinomycetota</taxon>
        <taxon>Actinomycetes</taxon>
        <taxon>Micrococcales</taxon>
        <taxon>Dermacoccaceae</taxon>
        <taxon>Rudaeicoccus</taxon>
    </lineage>
</organism>
<protein>
    <submittedName>
        <fullName evidence="2">Uncharacterized protein</fullName>
    </submittedName>
</protein>
<accession>A0A561DVI2</accession>
<evidence type="ECO:0000313" key="2">
    <source>
        <dbReference type="EMBL" id="TWE07369.1"/>
    </source>
</evidence>
<reference evidence="2 3" key="1">
    <citation type="submission" date="2019-06" db="EMBL/GenBank/DDBJ databases">
        <title>Sequencing the genomes of 1000 actinobacteria strains.</title>
        <authorList>
            <person name="Klenk H.-P."/>
        </authorList>
    </citation>
    <scope>NUCLEOTIDE SEQUENCE [LARGE SCALE GENOMIC DNA]</scope>
    <source>
        <strain evidence="2 3">DSM 19560</strain>
    </source>
</reference>
<dbReference type="OrthoDB" id="4880542at2"/>
<dbReference type="Proteomes" id="UP000318297">
    <property type="component" value="Unassembled WGS sequence"/>
</dbReference>